<evidence type="ECO:0000313" key="3">
    <source>
        <dbReference type="Proteomes" id="UP001627284"/>
    </source>
</evidence>
<evidence type="ECO:0000313" key="2">
    <source>
        <dbReference type="EMBL" id="KAL3368956.1"/>
    </source>
</evidence>
<sequence>METDMASKLITIHGKVVDYGPEAINQIYGLLNHDIKAFTNKDCESGTWLASKICSGQNVPWAATKAEILCSYLTAEARTWMSIVCNRISPSGNISNIPVLRAQIVAWIYKQCPYYERH</sequence>
<evidence type="ECO:0000259" key="1">
    <source>
        <dbReference type="Pfam" id="PF20167"/>
    </source>
</evidence>
<dbReference type="AlphaFoldDB" id="A0ABD2ULC0"/>
<name>A0ABD2ULC0_9SOLN</name>
<dbReference type="EMBL" id="JBJKTR010000005">
    <property type="protein sequence ID" value="KAL3368956.1"/>
    <property type="molecule type" value="Genomic_DNA"/>
</dbReference>
<feature type="domain" description="Putative plant transposon protein" evidence="1">
    <location>
        <begin position="8"/>
        <end position="110"/>
    </location>
</feature>
<reference evidence="2 3" key="1">
    <citation type="submission" date="2024-05" db="EMBL/GenBank/DDBJ databases">
        <title>De novo assembly of an allotetraploid wild potato.</title>
        <authorList>
            <person name="Hosaka A.J."/>
        </authorList>
    </citation>
    <scope>NUCLEOTIDE SEQUENCE [LARGE SCALE GENOMIC DNA]</scope>
    <source>
        <tissue evidence="2">Young leaves</tissue>
    </source>
</reference>
<dbReference type="Proteomes" id="UP001627284">
    <property type="component" value="Unassembled WGS sequence"/>
</dbReference>
<keyword evidence="3" id="KW-1185">Reference proteome</keyword>
<organism evidence="2 3">
    <name type="scientific">Solanum stoloniferum</name>
    <dbReference type="NCBI Taxonomy" id="62892"/>
    <lineage>
        <taxon>Eukaryota</taxon>
        <taxon>Viridiplantae</taxon>
        <taxon>Streptophyta</taxon>
        <taxon>Embryophyta</taxon>
        <taxon>Tracheophyta</taxon>
        <taxon>Spermatophyta</taxon>
        <taxon>Magnoliopsida</taxon>
        <taxon>eudicotyledons</taxon>
        <taxon>Gunneridae</taxon>
        <taxon>Pentapetalae</taxon>
        <taxon>asterids</taxon>
        <taxon>lamiids</taxon>
        <taxon>Solanales</taxon>
        <taxon>Solanaceae</taxon>
        <taxon>Solanoideae</taxon>
        <taxon>Solaneae</taxon>
        <taxon>Solanum</taxon>
    </lineage>
</organism>
<accession>A0ABD2ULC0</accession>
<gene>
    <name evidence="2" type="ORF">AABB24_009652</name>
</gene>
<protein>
    <recommendedName>
        <fullName evidence="1">Putative plant transposon protein domain-containing protein</fullName>
    </recommendedName>
</protein>
<dbReference type="InterPro" id="IPR046796">
    <property type="entry name" value="Transposase_32_dom"/>
</dbReference>
<comment type="caution">
    <text evidence="2">The sequence shown here is derived from an EMBL/GenBank/DDBJ whole genome shotgun (WGS) entry which is preliminary data.</text>
</comment>
<proteinExistence type="predicted"/>
<dbReference type="Pfam" id="PF20167">
    <property type="entry name" value="Transposase_32"/>
    <property type="match status" value="1"/>
</dbReference>